<reference evidence="4" key="1">
    <citation type="submission" date="2025-08" db="UniProtKB">
        <authorList>
            <consortium name="RefSeq"/>
        </authorList>
    </citation>
    <scope>IDENTIFICATION</scope>
    <source>
        <tissue evidence="4">Young leaves</tissue>
    </source>
</reference>
<dbReference type="InterPro" id="IPR008637">
    <property type="entry name" value="HR_lesion"/>
</dbReference>
<feature type="transmembrane region" description="Helical" evidence="1">
    <location>
        <begin position="118"/>
        <end position="136"/>
    </location>
</feature>
<keyword evidence="1" id="KW-0812">Transmembrane</keyword>
<keyword evidence="3" id="KW-1185">Reference proteome</keyword>
<keyword evidence="2" id="KW-0732">Signal</keyword>
<evidence type="ECO:0000256" key="1">
    <source>
        <dbReference type="SAM" id="Phobius"/>
    </source>
</evidence>
<protein>
    <submittedName>
        <fullName evidence="4">Uncharacterized protein LOC111436865</fullName>
    </submittedName>
</protein>
<dbReference type="RefSeq" id="XP_022930411.1">
    <property type="nucleotide sequence ID" value="XM_023074643.1"/>
</dbReference>
<evidence type="ECO:0000313" key="4">
    <source>
        <dbReference type="RefSeq" id="XP_022930411.1"/>
    </source>
</evidence>
<proteinExistence type="predicted"/>
<feature type="chain" id="PRO_5026783476" evidence="2">
    <location>
        <begin position="23"/>
        <end position="157"/>
    </location>
</feature>
<gene>
    <name evidence="4" type="primary">LOC111436865</name>
</gene>
<evidence type="ECO:0000313" key="3">
    <source>
        <dbReference type="Proteomes" id="UP000504609"/>
    </source>
</evidence>
<dbReference type="KEGG" id="cmos:111436865"/>
<accession>A0A6J1EQV4</accession>
<organism evidence="3 4">
    <name type="scientific">Cucurbita moschata</name>
    <name type="common">Winter crookneck squash</name>
    <name type="synonym">Cucurbita pepo var. moschata</name>
    <dbReference type="NCBI Taxonomy" id="3662"/>
    <lineage>
        <taxon>Eukaryota</taxon>
        <taxon>Viridiplantae</taxon>
        <taxon>Streptophyta</taxon>
        <taxon>Embryophyta</taxon>
        <taxon>Tracheophyta</taxon>
        <taxon>Spermatophyta</taxon>
        <taxon>Magnoliopsida</taxon>
        <taxon>eudicotyledons</taxon>
        <taxon>Gunneridae</taxon>
        <taxon>Pentapetalae</taxon>
        <taxon>rosids</taxon>
        <taxon>fabids</taxon>
        <taxon>Cucurbitales</taxon>
        <taxon>Cucurbitaceae</taxon>
        <taxon>Cucurbiteae</taxon>
        <taxon>Cucurbita</taxon>
    </lineage>
</organism>
<name>A0A6J1EQV4_CUCMO</name>
<dbReference type="Pfam" id="PF05514">
    <property type="entry name" value="HR_lesion"/>
    <property type="match status" value="1"/>
</dbReference>
<keyword evidence="1" id="KW-1133">Transmembrane helix</keyword>
<dbReference type="Proteomes" id="UP000504609">
    <property type="component" value="Unplaced"/>
</dbReference>
<dbReference type="GeneID" id="111436865"/>
<feature type="signal peptide" evidence="2">
    <location>
        <begin position="1"/>
        <end position="22"/>
    </location>
</feature>
<sequence length="157" mass="17624">MAFVSFVGRVLFVSVFVLSAWQEFNDFGTDGGSAAKYLKPKFNVFTRNFESHTGLNFPKVEILHLVASAIVLKGLGSLLFIFNSSIGAFLLILHQAIATPILYDFYNYDVEKKEFNELFVKFTQNLALLGALLFFIGMKNSIPRRQAGKRNPKSKTS</sequence>
<evidence type="ECO:0000256" key="2">
    <source>
        <dbReference type="SAM" id="SignalP"/>
    </source>
</evidence>
<dbReference type="PANTHER" id="PTHR31474">
    <property type="entry name" value="HR-LIKE LESION-INDUCER"/>
    <property type="match status" value="1"/>
</dbReference>
<dbReference type="AlphaFoldDB" id="A0A6J1EQV4"/>
<dbReference type="PANTHER" id="PTHR31474:SF1">
    <property type="entry name" value="EXPRESSED PROTEIN"/>
    <property type="match status" value="1"/>
</dbReference>
<keyword evidence="1" id="KW-0472">Membrane</keyword>